<dbReference type="RefSeq" id="WP_229430375.1">
    <property type="nucleotide sequence ID" value="NZ_JAJHPV010000002.1"/>
</dbReference>
<keyword evidence="1" id="KW-1003">Cell membrane</keyword>
<organism evidence="7 8">
    <name type="scientific">Massilia agrisoli</name>
    <dbReference type="NCBI Taxonomy" id="2892444"/>
    <lineage>
        <taxon>Bacteria</taxon>
        <taxon>Pseudomonadati</taxon>
        <taxon>Pseudomonadota</taxon>
        <taxon>Betaproteobacteria</taxon>
        <taxon>Burkholderiales</taxon>
        <taxon>Oxalobacteraceae</taxon>
        <taxon>Telluria group</taxon>
        <taxon>Massilia</taxon>
    </lineage>
</organism>
<keyword evidence="4 6" id="KW-1133">Transmembrane helix</keyword>
<dbReference type="InterPro" id="IPR052363">
    <property type="entry name" value="LPS_export_LptC"/>
</dbReference>
<gene>
    <name evidence="7" type="primary">lptC</name>
    <name evidence="7" type="ORF">LMJ30_00505</name>
</gene>
<dbReference type="Proteomes" id="UP001198701">
    <property type="component" value="Unassembled WGS sequence"/>
</dbReference>
<keyword evidence="8" id="KW-1185">Reference proteome</keyword>
<keyword evidence="2" id="KW-0997">Cell inner membrane</keyword>
<accession>A0ABS8INP5</accession>
<dbReference type="PANTHER" id="PTHR37481:SF1">
    <property type="entry name" value="LIPOPOLYSACCHARIDE EXPORT SYSTEM PROTEIN LPTC"/>
    <property type="match status" value="1"/>
</dbReference>
<protein>
    <submittedName>
        <fullName evidence="7">LPS export ABC transporter periplasmic protein LptC</fullName>
    </submittedName>
</protein>
<reference evidence="7 8" key="1">
    <citation type="submission" date="2021-11" db="EMBL/GenBank/DDBJ databases">
        <authorList>
            <person name="Huq M.A."/>
        </authorList>
    </citation>
    <scope>NUCLEOTIDE SEQUENCE [LARGE SCALE GENOMIC DNA]</scope>
    <source>
        <strain evidence="7 8">MAHUQ-52</strain>
    </source>
</reference>
<comment type="caution">
    <text evidence="7">The sequence shown here is derived from an EMBL/GenBank/DDBJ whole genome shotgun (WGS) entry which is preliminary data.</text>
</comment>
<dbReference type="Gene3D" id="2.60.450.10">
    <property type="entry name" value="Lipopolysaccharide (LPS) transport protein A like domain"/>
    <property type="match status" value="1"/>
</dbReference>
<evidence type="ECO:0000313" key="7">
    <source>
        <dbReference type="EMBL" id="MCC6069438.1"/>
    </source>
</evidence>
<keyword evidence="3 6" id="KW-0812">Transmembrane</keyword>
<evidence type="ECO:0000256" key="6">
    <source>
        <dbReference type="SAM" id="Phobius"/>
    </source>
</evidence>
<dbReference type="Pfam" id="PF06835">
    <property type="entry name" value="LptC"/>
    <property type="match status" value="1"/>
</dbReference>
<evidence type="ECO:0000256" key="4">
    <source>
        <dbReference type="ARBA" id="ARBA00022989"/>
    </source>
</evidence>
<evidence type="ECO:0000256" key="1">
    <source>
        <dbReference type="ARBA" id="ARBA00022475"/>
    </source>
</evidence>
<evidence type="ECO:0000256" key="3">
    <source>
        <dbReference type="ARBA" id="ARBA00022692"/>
    </source>
</evidence>
<dbReference type="InterPro" id="IPR026265">
    <property type="entry name" value="LptC"/>
</dbReference>
<name>A0ABS8INP5_9BURK</name>
<feature type="transmembrane region" description="Helical" evidence="6">
    <location>
        <begin position="12"/>
        <end position="33"/>
    </location>
</feature>
<dbReference type="InterPro" id="IPR010664">
    <property type="entry name" value="LipoPS_assembly_LptC-rel"/>
</dbReference>
<dbReference type="EMBL" id="JAJHPV010000002">
    <property type="protein sequence ID" value="MCC6069438.1"/>
    <property type="molecule type" value="Genomic_DNA"/>
</dbReference>
<dbReference type="PANTHER" id="PTHR37481">
    <property type="entry name" value="LIPOPOLYSACCHARIDE EXPORT SYSTEM PROTEIN LPTC"/>
    <property type="match status" value="1"/>
</dbReference>
<keyword evidence="5 6" id="KW-0472">Membrane</keyword>
<sequence>MPRQQHKRTAHRWKLTAIMMTATFLAFGSFWVAQMMENDPGISSDALKNEPDYIVERFSVVRMSPSGQPRYIVSGDKLTHRPVDDTAEIEKPLVQSIGEGVPPTTIRARRARVDHGNTQVHLMGDVDIDRKATATSRPVRMRTQALTVYPDDDQMKTDQPVEVISDGATMTGTGLFVDNTTRQVNVSSRVRIVYPPRQ</sequence>
<evidence type="ECO:0000256" key="2">
    <source>
        <dbReference type="ARBA" id="ARBA00022519"/>
    </source>
</evidence>
<dbReference type="NCBIfam" id="TIGR04409">
    <property type="entry name" value="LptC_YrbK"/>
    <property type="match status" value="1"/>
</dbReference>
<evidence type="ECO:0000313" key="8">
    <source>
        <dbReference type="Proteomes" id="UP001198701"/>
    </source>
</evidence>
<proteinExistence type="predicted"/>
<evidence type="ECO:0000256" key="5">
    <source>
        <dbReference type="ARBA" id="ARBA00023136"/>
    </source>
</evidence>